<gene>
    <name evidence="2" type="ORF">RWD45_15175</name>
</gene>
<evidence type="ECO:0000313" key="3">
    <source>
        <dbReference type="Proteomes" id="UP001275315"/>
    </source>
</evidence>
<proteinExistence type="predicted"/>
<dbReference type="RefSeq" id="WP_320380452.1">
    <property type="nucleotide sequence ID" value="NZ_JAWDIQ010000002.1"/>
</dbReference>
<dbReference type="EMBL" id="JAWDIQ010000002">
    <property type="protein sequence ID" value="MDY0409664.1"/>
    <property type="molecule type" value="Genomic_DNA"/>
</dbReference>
<organism evidence="2 3">
    <name type="scientific">Paracerasibacillus soli</name>
    <dbReference type="NCBI Taxonomy" id="480284"/>
    <lineage>
        <taxon>Bacteria</taxon>
        <taxon>Bacillati</taxon>
        <taxon>Bacillota</taxon>
        <taxon>Bacilli</taxon>
        <taxon>Bacillales</taxon>
        <taxon>Bacillaceae</taxon>
        <taxon>Paracerasibacillus</taxon>
    </lineage>
</organism>
<keyword evidence="3" id="KW-1185">Reference proteome</keyword>
<comment type="caution">
    <text evidence="2">The sequence shown here is derived from an EMBL/GenBank/DDBJ whole genome shotgun (WGS) entry which is preliminary data.</text>
</comment>
<evidence type="ECO:0000256" key="1">
    <source>
        <dbReference type="SAM" id="Phobius"/>
    </source>
</evidence>
<keyword evidence="1" id="KW-0812">Transmembrane</keyword>
<sequence>MPRLTTEEDYRADGRKSRMIWYVHLVVFVIFQIGFFISQDFVVWKVFNLNQFGEWFVSKLTFLEWIQIHDLKQFNDVTGVWGITLIIHGLCSFIYSFWPRKEKPTTHLS</sequence>
<evidence type="ECO:0008006" key="4">
    <source>
        <dbReference type="Google" id="ProtNLM"/>
    </source>
</evidence>
<evidence type="ECO:0000313" key="2">
    <source>
        <dbReference type="EMBL" id="MDY0409664.1"/>
    </source>
</evidence>
<keyword evidence="1" id="KW-0472">Membrane</keyword>
<protein>
    <recommendedName>
        <fullName evidence="4">2TM domain-containing protein</fullName>
    </recommendedName>
</protein>
<feature type="transmembrane region" description="Helical" evidence="1">
    <location>
        <begin position="20"/>
        <end position="38"/>
    </location>
</feature>
<keyword evidence="1" id="KW-1133">Transmembrane helix</keyword>
<name>A0ABU5CV15_9BACI</name>
<feature type="transmembrane region" description="Helical" evidence="1">
    <location>
        <begin position="79"/>
        <end position="98"/>
    </location>
</feature>
<accession>A0ABU5CV15</accession>
<reference evidence="2 3" key="1">
    <citation type="submission" date="2023-10" db="EMBL/GenBank/DDBJ databases">
        <title>Virgibacillus soli CC-YMP-6 genome.</title>
        <authorList>
            <person name="Miliotis G."/>
            <person name="Sengupta P."/>
            <person name="Hameed A."/>
            <person name="Chuvochina M."/>
            <person name="Mcdonagh F."/>
            <person name="Simpson A.C."/>
            <person name="Singh N.K."/>
            <person name="Rekha P.D."/>
            <person name="Raman K."/>
            <person name="Hugenholtz P."/>
            <person name="Venkateswaran K."/>
        </authorList>
    </citation>
    <scope>NUCLEOTIDE SEQUENCE [LARGE SCALE GENOMIC DNA]</scope>
    <source>
        <strain evidence="2 3">CC-YMP-6</strain>
    </source>
</reference>
<dbReference type="Proteomes" id="UP001275315">
    <property type="component" value="Unassembled WGS sequence"/>
</dbReference>